<keyword evidence="7" id="KW-0256">Endoplasmic reticulum</keyword>
<dbReference type="Pfam" id="PF05208">
    <property type="entry name" value="ALG3"/>
    <property type="match status" value="1"/>
</dbReference>
<protein>
    <recommendedName>
        <fullName evidence="3">dolichyl-P-Man:Man5GlcNAc2-PP-dolichol alpha-1,3-mannosyltransferase</fullName>
        <ecNumber evidence="3">2.4.1.258</ecNumber>
    </recommendedName>
</protein>
<dbReference type="PANTHER" id="PTHR12646:SF0">
    <property type="entry name" value="DOL-P-MAN:MAN(5)GLCNAC(2)-PP-DOL ALPHA-1,3-MANNOSYLTRANSFERASE"/>
    <property type="match status" value="1"/>
</dbReference>
<keyword evidence="6 11" id="KW-0812">Transmembrane</keyword>
<evidence type="ECO:0000313" key="12">
    <source>
        <dbReference type="EMBL" id="CAK0784326.1"/>
    </source>
</evidence>
<keyword evidence="4" id="KW-0328">Glycosyltransferase</keyword>
<accession>A0AAV1IC71</accession>
<name>A0AAV1IC71_9CHLO</name>
<evidence type="ECO:0000256" key="6">
    <source>
        <dbReference type="ARBA" id="ARBA00022692"/>
    </source>
</evidence>
<evidence type="ECO:0000256" key="9">
    <source>
        <dbReference type="ARBA" id="ARBA00023136"/>
    </source>
</evidence>
<keyword evidence="5" id="KW-0808">Transferase</keyword>
<keyword evidence="9 11" id="KW-0472">Membrane</keyword>
<keyword evidence="13" id="KW-1185">Reference proteome</keyword>
<organism evidence="12 13">
    <name type="scientific">Coccomyxa viridis</name>
    <dbReference type="NCBI Taxonomy" id="1274662"/>
    <lineage>
        <taxon>Eukaryota</taxon>
        <taxon>Viridiplantae</taxon>
        <taxon>Chlorophyta</taxon>
        <taxon>core chlorophytes</taxon>
        <taxon>Trebouxiophyceae</taxon>
        <taxon>Trebouxiophyceae incertae sedis</taxon>
        <taxon>Coccomyxaceae</taxon>
        <taxon>Coccomyxa</taxon>
    </lineage>
</organism>
<dbReference type="Proteomes" id="UP001314263">
    <property type="component" value="Unassembled WGS sequence"/>
</dbReference>
<evidence type="ECO:0000256" key="1">
    <source>
        <dbReference type="ARBA" id="ARBA00004477"/>
    </source>
</evidence>
<reference evidence="12 13" key="1">
    <citation type="submission" date="2023-10" db="EMBL/GenBank/DDBJ databases">
        <authorList>
            <person name="Maclean D."/>
            <person name="Macfadyen A."/>
        </authorList>
    </citation>
    <scope>NUCLEOTIDE SEQUENCE [LARGE SCALE GENOMIC DNA]</scope>
</reference>
<evidence type="ECO:0000256" key="4">
    <source>
        <dbReference type="ARBA" id="ARBA00022676"/>
    </source>
</evidence>
<dbReference type="EMBL" id="CAUYUE010000010">
    <property type="protein sequence ID" value="CAK0784326.1"/>
    <property type="molecule type" value="Genomic_DNA"/>
</dbReference>
<evidence type="ECO:0000256" key="3">
    <source>
        <dbReference type="ARBA" id="ARBA00011964"/>
    </source>
</evidence>
<dbReference type="GO" id="GO:0052925">
    <property type="term" value="F:dol-P-Man:Man(5)GlcNAc(2)-PP-Dol alpha-1,3-mannosyltransferase activity"/>
    <property type="evidence" value="ECO:0007669"/>
    <property type="project" value="UniProtKB-EC"/>
</dbReference>
<comment type="catalytic activity">
    <reaction evidence="10">
        <text>an alpha-D-Man-(1-&gt;2)-alpha-D-Man-(1-&gt;2)-alpha-D-Man-(1-&gt;3)-[alpha-D-Man-(1-&gt;6)]-beta-D-Man-(1-&gt;4)-beta-D-GlcNAc-(1-&gt;4)-alpha-D-GlcNAc-diphospho-di-trans,poly-cis-dolichol + a di-trans,poly-cis-dolichyl beta-D-mannosyl phosphate = an alpha-D-Man-(1-&gt;2)-alpha-D-Man-(1-&gt;2)-alpha-D-Man-(1-&gt;3)-[alpha-D-Man-(1-&gt;3)-alpha-D-Man-(1-&gt;6)]-beta-D-Man-(1-&gt;4)-beta-D-GlcNAc-(1-&gt;4)-alpha-D-GlcNAc-diphospho-di-trans,poly-cis-dolichol + a di-trans,poly-cis-dolichyl phosphate + H(+)</text>
        <dbReference type="Rhea" id="RHEA:29527"/>
        <dbReference type="Rhea" id="RHEA-COMP:19498"/>
        <dbReference type="Rhea" id="RHEA-COMP:19501"/>
        <dbReference type="Rhea" id="RHEA-COMP:19516"/>
        <dbReference type="Rhea" id="RHEA-COMP:19517"/>
        <dbReference type="ChEBI" id="CHEBI:15378"/>
        <dbReference type="ChEBI" id="CHEBI:57683"/>
        <dbReference type="ChEBI" id="CHEBI:58211"/>
        <dbReference type="ChEBI" id="CHEBI:132515"/>
        <dbReference type="ChEBI" id="CHEBI:132516"/>
        <dbReference type="EC" id="2.4.1.258"/>
    </reaction>
    <physiologicalReaction direction="left-to-right" evidence="10">
        <dbReference type="Rhea" id="RHEA:29528"/>
    </physiologicalReaction>
</comment>
<comment type="caution">
    <text evidence="12">The sequence shown here is derived from an EMBL/GenBank/DDBJ whole genome shotgun (WGS) entry which is preliminary data.</text>
</comment>
<feature type="transmembrane region" description="Helical" evidence="11">
    <location>
        <begin position="281"/>
        <end position="298"/>
    </location>
</feature>
<comment type="pathway">
    <text evidence="2">Protein modification; protein glycosylation.</text>
</comment>
<evidence type="ECO:0000256" key="7">
    <source>
        <dbReference type="ARBA" id="ARBA00022824"/>
    </source>
</evidence>
<dbReference type="GO" id="GO:0005789">
    <property type="term" value="C:endoplasmic reticulum membrane"/>
    <property type="evidence" value="ECO:0007669"/>
    <property type="project" value="UniProtKB-SubCell"/>
</dbReference>
<feature type="transmembrane region" description="Helical" evidence="11">
    <location>
        <begin position="93"/>
        <end position="110"/>
    </location>
</feature>
<feature type="transmembrane region" description="Helical" evidence="11">
    <location>
        <begin position="34"/>
        <end position="56"/>
    </location>
</feature>
<keyword evidence="8 11" id="KW-1133">Transmembrane helix</keyword>
<dbReference type="AlphaFoldDB" id="A0AAV1IC71"/>
<evidence type="ECO:0000256" key="5">
    <source>
        <dbReference type="ARBA" id="ARBA00022679"/>
    </source>
</evidence>
<evidence type="ECO:0000256" key="2">
    <source>
        <dbReference type="ARBA" id="ARBA00004922"/>
    </source>
</evidence>
<evidence type="ECO:0000256" key="10">
    <source>
        <dbReference type="ARBA" id="ARBA00049506"/>
    </source>
</evidence>
<gene>
    <name evidence="12" type="ORF">CVIRNUC_007530</name>
</gene>
<proteinExistence type="predicted"/>
<evidence type="ECO:0000256" key="8">
    <source>
        <dbReference type="ARBA" id="ARBA00022989"/>
    </source>
</evidence>
<evidence type="ECO:0000256" key="11">
    <source>
        <dbReference type="SAM" id="Phobius"/>
    </source>
</evidence>
<evidence type="ECO:0000313" key="13">
    <source>
        <dbReference type="Proteomes" id="UP001314263"/>
    </source>
</evidence>
<sequence length="451" mass="50161">MARSTADPGMSQERKRPWQGLWSQLSRLQDPSDVWAACLVAFAILAFEAAVCPLIIANVPYTELDWVAYMQEVEGYMQGERDYTKLQGQTGPLVYPAGFVYIFAFLHRITGGGNIAAGQAVFAVIYLLTQAVVLWLYIKAQVVPPWALPLLSLSKRLHSIFVLRLFNDCIAMLLAYIATGLLVAERWGASIIMYSAAVSVKMNVLLMAPAVLVVLLKGAEMGEIVQGACQGVALQMLLGAPFLLHSAQAYLGRAFELSRVFQHTWTVNLKFLPEPLFQSKGVALVLLLAHVLLLLAFAQHRWCRAEGGLRPVLMANLQQLQLSFQLRPQQRRVRDVPQSKHVPQPGRRLSAKHILFVVFSGNFIGIACARTLHYQFYSWYFHTVPLLLWCTRLPAAAKLSLWLAIEVVYNIFPSTAASSLALQGCHLLLLFSLWALPDRHAEVAGVNASRL</sequence>
<feature type="transmembrane region" description="Helical" evidence="11">
    <location>
        <begin position="159"/>
        <end position="179"/>
    </location>
</feature>
<feature type="transmembrane region" description="Helical" evidence="11">
    <location>
        <begin position="191"/>
        <end position="216"/>
    </location>
</feature>
<feature type="transmembrane region" description="Helical" evidence="11">
    <location>
        <begin position="354"/>
        <end position="374"/>
    </location>
</feature>
<dbReference type="InterPro" id="IPR007873">
    <property type="entry name" value="Glycosyltransferase_ALG3"/>
</dbReference>
<feature type="transmembrane region" description="Helical" evidence="11">
    <location>
        <begin position="116"/>
        <end position="138"/>
    </location>
</feature>
<comment type="subcellular location">
    <subcellularLocation>
        <location evidence="1">Endoplasmic reticulum membrane</location>
        <topology evidence="1">Multi-pass membrane protein</topology>
    </subcellularLocation>
</comment>
<dbReference type="PANTHER" id="PTHR12646">
    <property type="entry name" value="NOT56 - RELATED"/>
    <property type="match status" value="1"/>
</dbReference>
<dbReference type="EC" id="2.4.1.258" evidence="3"/>